<dbReference type="InterPro" id="IPR020846">
    <property type="entry name" value="MFS_dom"/>
</dbReference>
<dbReference type="InterPro" id="IPR036259">
    <property type="entry name" value="MFS_trans_sf"/>
</dbReference>
<evidence type="ECO:0000256" key="5">
    <source>
        <dbReference type="ARBA" id="ARBA00023136"/>
    </source>
</evidence>
<feature type="transmembrane region" description="Helical" evidence="6">
    <location>
        <begin position="259"/>
        <end position="278"/>
    </location>
</feature>
<keyword evidence="9" id="KW-1185">Reference proteome</keyword>
<sequence length="411" mass="44821">MHPSQSSGLFARGKAFFNTPKGIQLNLWISYFIFWAGAAAFMPYISVYYESVSLKGTQIGQLSSIPYFISMVSSILFAFLSDVSKQHKTVLRLSALGLIGVMAVFPIAKSFVAFLPIVVAYSIINAPFNSIMDQTTLTSLENPQNYGKIRVGGSIGWGLMVLVTGFLIDHLGIGLKVIFYVEIFFLGLFLINTINMPDTKKKHSDPDEKSPTLNMIWEMLRLPGFLPFLAMIIIWGIGESAIGNFLFLHIQSLGGSSTLMGIALSISLVGEIVTFSIADKLQRRLGPQKMMLFSFLVLFAWLFGLSVIKNPNAIPFFQVFGGAGYALIQSGGVAYVNARAPKSLGTTAQAIRGGIYSGLGVGTGSLISGFIYEHSGSVVLFRQMAYFVIVGFVIGMLLYINNQRKNSSPQA</sequence>
<keyword evidence="5 6" id="KW-0472">Membrane</keyword>
<name>A0A347ZP96_9CHLR</name>
<evidence type="ECO:0000256" key="6">
    <source>
        <dbReference type="SAM" id="Phobius"/>
    </source>
</evidence>
<dbReference type="GO" id="GO:0022857">
    <property type="term" value="F:transmembrane transporter activity"/>
    <property type="evidence" value="ECO:0007669"/>
    <property type="project" value="InterPro"/>
</dbReference>
<dbReference type="PANTHER" id="PTHR16172">
    <property type="entry name" value="MAJOR FACILITATOR SUPERFAMILY DOMAIN-CONTAINING PROTEIN 6-LIKE"/>
    <property type="match status" value="1"/>
</dbReference>
<dbReference type="GO" id="GO:0005886">
    <property type="term" value="C:plasma membrane"/>
    <property type="evidence" value="ECO:0007669"/>
    <property type="project" value="UniProtKB-SubCell"/>
</dbReference>
<organism evidence="8 9">
    <name type="scientific">Pelolinea submarina</name>
    <dbReference type="NCBI Taxonomy" id="913107"/>
    <lineage>
        <taxon>Bacteria</taxon>
        <taxon>Bacillati</taxon>
        <taxon>Chloroflexota</taxon>
        <taxon>Anaerolineae</taxon>
        <taxon>Anaerolineales</taxon>
        <taxon>Anaerolineaceae</taxon>
        <taxon>Pelolinea</taxon>
    </lineage>
</organism>
<evidence type="ECO:0000259" key="7">
    <source>
        <dbReference type="PROSITE" id="PS50850"/>
    </source>
</evidence>
<feature type="transmembrane region" description="Helical" evidence="6">
    <location>
        <begin position="177"/>
        <end position="194"/>
    </location>
</feature>
<feature type="transmembrane region" description="Helical" evidence="6">
    <location>
        <begin position="151"/>
        <end position="171"/>
    </location>
</feature>
<evidence type="ECO:0000313" key="9">
    <source>
        <dbReference type="Proteomes" id="UP000256388"/>
    </source>
</evidence>
<feature type="transmembrane region" description="Helical" evidence="6">
    <location>
        <begin position="65"/>
        <end position="83"/>
    </location>
</feature>
<feature type="transmembrane region" description="Helical" evidence="6">
    <location>
        <begin position="350"/>
        <end position="372"/>
    </location>
</feature>
<evidence type="ECO:0000313" key="8">
    <source>
        <dbReference type="EMBL" id="REG08728.1"/>
    </source>
</evidence>
<gene>
    <name evidence="8" type="ORF">DFR64_2103</name>
</gene>
<dbReference type="Proteomes" id="UP000256388">
    <property type="component" value="Unassembled WGS sequence"/>
</dbReference>
<feature type="transmembrane region" description="Helical" evidence="6">
    <location>
        <begin position="314"/>
        <end position="338"/>
    </location>
</feature>
<comment type="subcellular location">
    <subcellularLocation>
        <location evidence="1">Cell membrane</location>
        <topology evidence="1">Multi-pass membrane protein</topology>
    </subcellularLocation>
</comment>
<feature type="transmembrane region" description="Helical" evidence="6">
    <location>
        <begin position="290"/>
        <end position="308"/>
    </location>
</feature>
<evidence type="ECO:0000256" key="1">
    <source>
        <dbReference type="ARBA" id="ARBA00004651"/>
    </source>
</evidence>
<dbReference type="InterPro" id="IPR051717">
    <property type="entry name" value="MFS_MFSD6"/>
</dbReference>
<evidence type="ECO:0000256" key="3">
    <source>
        <dbReference type="ARBA" id="ARBA00022692"/>
    </source>
</evidence>
<evidence type="ECO:0000256" key="4">
    <source>
        <dbReference type="ARBA" id="ARBA00022989"/>
    </source>
</evidence>
<dbReference type="CDD" id="cd17335">
    <property type="entry name" value="MFS_MFSD6"/>
    <property type="match status" value="1"/>
</dbReference>
<dbReference type="EMBL" id="QUMS01000002">
    <property type="protein sequence ID" value="REG08728.1"/>
    <property type="molecule type" value="Genomic_DNA"/>
</dbReference>
<dbReference type="Gene3D" id="1.20.1250.20">
    <property type="entry name" value="MFS general substrate transporter like domains"/>
    <property type="match status" value="2"/>
</dbReference>
<feature type="transmembrane region" description="Helical" evidence="6">
    <location>
        <begin position="384"/>
        <end position="400"/>
    </location>
</feature>
<dbReference type="PROSITE" id="PS50850">
    <property type="entry name" value="MFS"/>
    <property type="match status" value="1"/>
</dbReference>
<dbReference type="SUPFAM" id="SSF103473">
    <property type="entry name" value="MFS general substrate transporter"/>
    <property type="match status" value="1"/>
</dbReference>
<proteinExistence type="inferred from homology"/>
<feature type="transmembrane region" description="Helical" evidence="6">
    <location>
        <begin position="25"/>
        <end position="45"/>
    </location>
</feature>
<feature type="transmembrane region" description="Helical" evidence="6">
    <location>
        <begin position="114"/>
        <end position="131"/>
    </location>
</feature>
<dbReference type="Pfam" id="PF12832">
    <property type="entry name" value="MFS_1_like"/>
    <property type="match status" value="1"/>
</dbReference>
<dbReference type="RefSeq" id="WP_116225374.1">
    <property type="nucleotide sequence ID" value="NZ_AP018437.1"/>
</dbReference>
<comment type="caution">
    <text evidence="8">The sequence shown here is derived from an EMBL/GenBank/DDBJ whole genome shotgun (WGS) entry which is preliminary data.</text>
</comment>
<keyword evidence="3 6" id="KW-0812">Transmembrane</keyword>
<feature type="transmembrane region" description="Helical" evidence="6">
    <location>
        <begin position="225"/>
        <end position="247"/>
    </location>
</feature>
<comment type="similarity">
    <text evidence="2">Belongs to the major facilitator superfamily. MFSD6 family.</text>
</comment>
<keyword evidence="4 6" id="KW-1133">Transmembrane helix</keyword>
<dbReference type="PANTHER" id="PTHR16172:SF41">
    <property type="entry name" value="MAJOR FACILITATOR SUPERFAMILY DOMAIN-CONTAINING PROTEIN 6-LIKE"/>
    <property type="match status" value="1"/>
</dbReference>
<protein>
    <submittedName>
        <fullName evidence="8">MFS1 family protein</fullName>
    </submittedName>
</protein>
<reference evidence="8 9" key="1">
    <citation type="submission" date="2018-08" db="EMBL/GenBank/DDBJ databases">
        <title>Genomic Encyclopedia of Type Strains, Phase IV (KMG-IV): sequencing the most valuable type-strain genomes for metagenomic binning, comparative biology and taxonomic classification.</title>
        <authorList>
            <person name="Goeker M."/>
        </authorList>
    </citation>
    <scope>NUCLEOTIDE SEQUENCE [LARGE SCALE GENOMIC DNA]</scope>
    <source>
        <strain evidence="8 9">DSM 23923</strain>
    </source>
</reference>
<evidence type="ECO:0000256" key="2">
    <source>
        <dbReference type="ARBA" id="ARBA00005241"/>
    </source>
</evidence>
<feature type="domain" description="Major facilitator superfamily (MFS) profile" evidence="7">
    <location>
        <begin position="216"/>
        <end position="411"/>
    </location>
</feature>
<feature type="transmembrane region" description="Helical" evidence="6">
    <location>
        <begin position="90"/>
        <end position="108"/>
    </location>
</feature>
<dbReference type="AlphaFoldDB" id="A0A347ZP96"/>
<dbReference type="OrthoDB" id="140901at2"/>
<accession>A0A347ZP96</accession>
<dbReference type="InterPro" id="IPR024989">
    <property type="entry name" value="MFS_assoc_dom"/>
</dbReference>